<dbReference type="AlphaFoldDB" id="A0A0S6UBV7"/>
<dbReference type="GO" id="GO:0016020">
    <property type="term" value="C:membrane"/>
    <property type="evidence" value="ECO:0007669"/>
    <property type="project" value="TreeGrafter"/>
</dbReference>
<sequence>MFLGSRNKGLTIPGLFPREVHEELLGGCSMKKVEPEQVLTVCPYCGTGCGLNLTVQDGKITGVAPDRLHPVSEGELCVKGYYGYQYVQDSRRLTAPLIKKDGGFVAVSWDEALEYVVSRLKKIKEESGPDAFALFTSARATNEDNYAAQKFTRAVMGTNNIDHCARL</sequence>
<dbReference type="GO" id="GO:0046872">
    <property type="term" value="F:metal ion binding"/>
    <property type="evidence" value="ECO:0007669"/>
    <property type="project" value="UniProtKB-KW"/>
</dbReference>
<dbReference type="GO" id="GO:0003954">
    <property type="term" value="F:NADH dehydrogenase activity"/>
    <property type="evidence" value="ECO:0007669"/>
    <property type="project" value="TreeGrafter"/>
</dbReference>
<dbReference type="PROSITE" id="PS00551">
    <property type="entry name" value="MOLYBDOPTERIN_PROK_1"/>
    <property type="match status" value="1"/>
</dbReference>
<dbReference type="PROSITE" id="PS51669">
    <property type="entry name" value="4FE4S_MOW_BIS_MGD"/>
    <property type="match status" value="1"/>
</dbReference>
<evidence type="ECO:0000256" key="5">
    <source>
        <dbReference type="ARBA" id="ARBA00023014"/>
    </source>
</evidence>
<dbReference type="Proteomes" id="UP000063718">
    <property type="component" value="Unassembled WGS sequence"/>
</dbReference>
<dbReference type="PANTHER" id="PTHR43105:SF14">
    <property type="entry name" value="FORMATE DEHYDROGENASE H"/>
    <property type="match status" value="1"/>
</dbReference>
<proteinExistence type="predicted"/>
<dbReference type="InterPro" id="IPR050123">
    <property type="entry name" value="Prok_molybdopt-oxidoreductase"/>
</dbReference>
<dbReference type="GO" id="GO:0051539">
    <property type="term" value="F:4 iron, 4 sulfur cluster binding"/>
    <property type="evidence" value="ECO:0007669"/>
    <property type="project" value="UniProtKB-KW"/>
</dbReference>
<dbReference type="SMART" id="SM00926">
    <property type="entry name" value="Molybdop_Fe4S4"/>
    <property type="match status" value="1"/>
</dbReference>
<feature type="domain" description="4Fe-4S Mo/W bis-MGD-type" evidence="6">
    <location>
        <begin position="35"/>
        <end position="91"/>
    </location>
</feature>
<evidence type="ECO:0000256" key="2">
    <source>
        <dbReference type="ARBA" id="ARBA00022723"/>
    </source>
</evidence>
<dbReference type="PANTHER" id="PTHR43105">
    <property type="entry name" value="RESPIRATORY NITRATE REDUCTASE"/>
    <property type="match status" value="1"/>
</dbReference>
<organism evidence="7">
    <name type="scientific">Moorella thermoacetica Y72</name>
    <dbReference type="NCBI Taxonomy" id="1325331"/>
    <lineage>
        <taxon>Bacteria</taxon>
        <taxon>Bacillati</taxon>
        <taxon>Bacillota</taxon>
        <taxon>Clostridia</taxon>
        <taxon>Neomoorellales</taxon>
        <taxon>Neomoorellaceae</taxon>
        <taxon>Neomoorella</taxon>
    </lineage>
</organism>
<keyword evidence="2" id="KW-0479">Metal-binding</keyword>
<dbReference type="SUPFAM" id="SSF53706">
    <property type="entry name" value="Formate dehydrogenase/DMSO reductase, domains 1-3"/>
    <property type="match status" value="1"/>
</dbReference>
<accession>A0A0S6UBV7</accession>
<keyword evidence="1" id="KW-0004">4Fe-4S</keyword>
<keyword evidence="5" id="KW-0411">Iron-sulfur</keyword>
<dbReference type="Gene3D" id="3.40.50.740">
    <property type="match status" value="1"/>
</dbReference>
<dbReference type="Pfam" id="PF00384">
    <property type="entry name" value="Molybdopterin"/>
    <property type="match status" value="1"/>
</dbReference>
<dbReference type="Gene3D" id="2.20.25.90">
    <property type="entry name" value="ADC-like domains"/>
    <property type="match status" value="1"/>
</dbReference>
<gene>
    <name evidence="7" type="ORF">MTY_0749</name>
</gene>
<dbReference type="InterPro" id="IPR006963">
    <property type="entry name" value="Mopterin_OxRdtase_4Fe-4S_dom"/>
</dbReference>
<evidence type="ECO:0000313" key="7">
    <source>
        <dbReference type="EMBL" id="GAF25416.1"/>
    </source>
</evidence>
<dbReference type="InterPro" id="IPR006656">
    <property type="entry name" value="Mopterin_OxRdtase"/>
</dbReference>
<keyword evidence="3" id="KW-0560">Oxidoreductase</keyword>
<reference evidence="7" key="1">
    <citation type="journal article" date="2014" name="Gene">
        <title>Genome-guided analysis of transformation efficiency and carbon dioxide assimilation by Moorella thermoacetica Y72.</title>
        <authorList>
            <person name="Tsukahara K."/>
            <person name="Kita A."/>
            <person name="Nakashimada Y."/>
            <person name="Hoshino T."/>
            <person name="Murakami K."/>
        </authorList>
    </citation>
    <scope>NUCLEOTIDE SEQUENCE [LARGE SCALE GENOMIC DNA]</scope>
    <source>
        <strain evidence="7">Y72</strain>
    </source>
</reference>
<dbReference type="EMBL" id="DF238840">
    <property type="protein sequence ID" value="GAF25416.1"/>
    <property type="molecule type" value="Genomic_DNA"/>
</dbReference>
<evidence type="ECO:0000256" key="1">
    <source>
        <dbReference type="ARBA" id="ARBA00022485"/>
    </source>
</evidence>
<dbReference type="GO" id="GO:0022904">
    <property type="term" value="P:respiratory electron transport chain"/>
    <property type="evidence" value="ECO:0007669"/>
    <property type="project" value="TreeGrafter"/>
</dbReference>
<evidence type="ECO:0000256" key="3">
    <source>
        <dbReference type="ARBA" id="ARBA00023002"/>
    </source>
</evidence>
<name>A0A0S6UBV7_NEOTH</name>
<keyword evidence="4" id="KW-0408">Iron</keyword>
<evidence type="ECO:0000259" key="6">
    <source>
        <dbReference type="PROSITE" id="PS51669"/>
    </source>
</evidence>
<evidence type="ECO:0000256" key="4">
    <source>
        <dbReference type="ARBA" id="ARBA00023004"/>
    </source>
</evidence>
<dbReference type="Pfam" id="PF04879">
    <property type="entry name" value="Molybdop_Fe4S4"/>
    <property type="match status" value="1"/>
</dbReference>
<protein>
    <submittedName>
        <fullName evidence="7">Anaerobic dehydrogenases, typically selenocysteine-containing</fullName>
    </submittedName>
</protein>
<dbReference type="InterPro" id="IPR027467">
    <property type="entry name" value="MopterinOxRdtase_cofactor_BS"/>
</dbReference>